<keyword evidence="2" id="KW-0012">Acyltransferase</keyword>
<dbReference type="EMBL" id="JBHUIX010000013">
    <property type="protein sequence ID" value="MFD2174956.1"/>
    <property type="molecule type" value="Genomic_DNA"/>
</dbReference>
<keyword evidence="2" id="KW-0808">Transferase</keyword>
<keyword evidence="3" id="KW-1185">Reference proteome</keyword>
<dbReference type="Proteomes" id="UP001597413">
    <property type="component" value="Unassembled WGS sequence"/>
</dbReference>
<comment type="caution">
    <text evidence="2">The sequence shown here is derived from an EMBL/GenBank/DDBJ whole genome shotgun (WGS) entry which is preliminary data.</text>
</comment>
<dbReference type="Gene3D" id="3.40.630.30">
    <property type="match status" value="1"/>
</dbReference>
<dbReference type="SUPFAM" id="SSF55729">
    <property type="entry name" value="Acyl-CoA N-acyltransferases (Nat)"/>
    <property type="match status" value="1"/>
</dbReference>
<evidence type="ECO:0000313" key="2">
    <source>
        <dbReference type="EMBL" id="MFD2174956.1"/>
    </source>
</evidence>
<dbReference type="EC" id="2.3.-.-" evidence="2"/>
<protein>
    <submittedName>
        <fullName evidence="2">GNAT family N-acetyltransferase</fullName>
        <ecNumber evidence="2">2.3.-.-</ecNumber>
    </submittedName>
</protein>
<reference evidence="3" key="1">
    <citation type="journal article" date="2019" name="Int. J. Syst. Evol. Microbiol.">
        <title>The Global Catalogue of Microorganisms (GCM) 10K type strain sequencing project: providing services to taxonomists for standard genome sequencing and annotation.</title>
        <authorList>
            <consortium name="The Broad Institute Genomics Platform"/>
            <consortium name="The Broad Institute Genome Sequencing Center for Infectious Disease"/>
            <person name="Wu L."/>
            <person name="Ma J."/>
        </authorList>
    </citation>
    <scope>NUCLEOTIDE SEQUENCE [LARGE SCALE GENOMIC DNA]</scope>
    <source>
        <strain evidence="3">CCUG 55131</strain>
    </source>
</reference>
<name>A0ABW5ABV5_9RHOB</name>
<proteinExistence type="predicted"/>
<dbReference type="CDD" id="cd04301">
    <property type="entry name" value="NAT_SF"/>
    <property type="match status" value="1"/>
</dbReference>
<evidence type="ECO:0000313" key="3">
    <source>
        <dbReference type="Proteomes" id="UP001597413"/>
    </source>
</evidence>
<dbReference type="InterPro" id="IPR016181">
    <property type="entry name" value="Acyl_CoA_acyltransferase"/>
</dbReference>
<dbReference type="Pfam" id="PF00583">
    <property type="entry name" value="Acetyltransf_1"/>
    <property type="match status" value="1"/>
</dbReference>
<accession>A0ABW5ABV5</accession>
<sequence>MPDQITVPPLTATPVAGTDPALGAALAAARLPVADLADPGPQFFAFALPDTAERLYGGVMMLEQHALLRSILVPEGQRRKGLGSAVLAALMETAQAAGAQDLWALSPAGAAPFFTRRGFREVARYEAPQVVLHARLAGLTCPISTVILTRAL</sequence>
<evidence type="ECO:0000259" key="1">
    <source>
        <dbReference type="PROSITE" id="PS51186"/>
    </source>
</evidence>
<dbReference type="InterPro" id="IPR000182">
    <property type="entry name" value="GNAT_dom"/>
</dbReference>
<feature type="domain" description="N-acetyltransferase" evidence="1">
    <location>
        <begin position="5"/>
        <end position="142"/>
    </location>
</feature>
<dbReference type="GO" id="GO:0016746">
    <property type="term" value="F:acyltransferase activity"/>
    <property type="evidence" value="ECO:0007669"/>
    <property type="project" value="UniProtKB-KW"/>
</dbReference>
<organism evidence="2 3">
    <name type="scientific">Rhodobacter lacus</name>
    <dbReference type="NCBI Taxonomy" id="1641972"/>
    <lineage>
        <taxon>Bacteria</taxon>
        <taxon>Pseudomonadati</taxon>
        <taxon>Pseudomonadota</taxon>
        <taxon>Alphaproteobacteria</taxon>
        <taxon>Rhodobacterales</taxon>
        <taxon>Rhodobacter group</taxon>
        <taxon>Rhodobacter</taxon>
    </lineage>
</organism>
<dbReference type="PROSITE" id="PS51186">
    <property type="entry name" value="GNAT"/>
    <property type="match status" value="1"/>
</dbReference>
<gene>
    <name evidence="2" type="ORF">ACFSM0_12745</name>
</gene>
<dbReference type="RefSeq" id="WP_377390934.1">
    <property type="nucleotide sequence ID" value="NZ_JBHUIX010000013.1"/>
</dbReference>